<keyword evidence="3" id="KW-1185">Reference proteome</keyword>
<feature type="compositionally biased region" description="Basic residues" evidence="1">
    <location>
        <begin position="183"/>
        <end position="219"/>
    </location>
</feature>
<sequence length="236" mass="26951">MLVVKMRSKKREVGAWRGCAEDGRGWHKGVDGDEDEGVGREGERGQSRLGMYKQKKARRGCFSSRYRRASESRRGRDKSRASERGGSRKEDVVEKGEQLPGGELRDVEVEDRETRMRNIRLGKGDKGEKEKDLAKRIRPRETERFQSEKVRETAPSKGGLGDARGKDPPTQESRPLFGFKQGKGCKTRRGLSRRGRGFGGRGRARSKWRTHTEKKRNVREKHSDWRNTNDALVGID</sequence>
<evidence type="ECO:0000256" key="1">
    <source>
        <dbReference type="SAM" id="MobiDB-lite"/>
    </source>
</evidence>
<dbReference type="Proteomes" id="UP000078540">
    <property type="component" value="Unassembled WGS sequence"/>
</dbReference>
<evidence type="ECO:0000313" key="3">
    <source>
        <dbReference type="Proteomes" id="UP000078540"/>
    </source>
</evidence>
<proteinExistence type="predicted"/>
<dbReference type="EMBL" id="KQ976526">
    <property type="protein sequence ID" value="KYM81961.1"/>
    <property type="molecule type" value="Genomic_DNA"/>
</dbReference>
<dbReference type="AlphaFoldDB" id="A0A195BBM6"/>
<gene>
    <name evidence="2" type="ORF">ALC53_07602</name>
</gene>
<protein>
    <submittedName>
        <fullName evidence="2">Uncharacterized protein</fullName>
    </submittedName>
</protein>
<accession>A0A195BBM6</accession>
<feature type="region of interest" description="Disordered" evidence="1">
    <location>
        <begin position="20"/>
        <end position="236"/>
    </location>
</feature>
<organism evidence="2 3">
    <name type="scientific">Atta colombica</name>
    <dbReference type="NCBI Taxonomy" id="520822"/>
    <lineage>
        <taxon>Eukaryota</taxon>
        <taxon>Metazoa</taxon>
        <taxon>Ecdysozoa</taxon>
        <taxon>Arthropoda</taxon>
        <taxon>Hexapoda</taxon>
        <taxon>Insecta</taxon>
        <taxon>Pterygota</taxon>
        <taxon>Neoptera</taxon>
        <taxon>Endopterygota</taxon>
        <taxon>Hymenoptera</taxon>
        <taxon>Apocrita</taxon>
        <taxon>Aculeata</taxon>
        <taxon>Formicoidea</taxon>
        <taxon>Formicidae</taxon>
        <taxon>Myrmicinae</taxon>
        <taxon>Atta</taxon>
    </lineage>
</organism>
<feature type="compositionally biased region" description="Basic and acidic residues" evidence="1">
    <location>
        <begin position="68"/>
        <end position="154"/>
    </location>
</feature>
<feature type="compositionally biased region" description="Basic and acidic residues" evidence="1">
    <location>
        <begin position="20"/>
        <end position="46"/>
    </location>
</feature>
<evidence type="ECO:0000313" key="2">
    <source>
        <dbReference type="EMBL" id="KYM81961.1"/>
    </source>
</evidence>
<reference evidence="2 3" key="1">
    <citation type="submission" date="2015-09" db="EMBL/GenBank/DDBJ databases">
        <title>Atta colombica WGS genome.</title>
        <authorList>
            <person name="Nygaard S."/>
            <person name="Hu H."/>
            <person name="Boomsma J."/>
            <person name="Zhang G."/>
        </authorList>
    </citation>
    <scope>NUCLEOTIDE SEQUENCE [LARGE SCALE GENOMIC DNA]</scope>
    <source>
        <strain evidence="2">Treedump-2</strain>
        <tissue evidence="2">Whole body</tissue>
    </source>
</reference>
<name>A0A195BBM6_9HYME</name>